<evidence type="ECO:0008006" key="3">
    <source>
        <dbReference type="Google" id="ProtNLM"/>
    </source>
</evidence>
<accession>A0ABT1QT22</accession>
<sequence length="840" mass="87333">MLCGLAAAEAAAAQLPALQADLVKDLATQPSGRGSSPHSFRTLGDRIYFAATDAATGTELYSTNATGDLRFLADIAPGTAGSRPEPVSLQGSRVIVSADDGTGLQLWSLPVEGGQATRLTSLGGPVYRTAAVGSRTILGISGGKILSTDGTPQGTIPLPGGPDFPIDSISTSCAIGSDVILSGSGRSMLESLVRTDGIPGHSSVLTTFPMFARAEASAKMGNYCYFVVSLAIQRQIWRSDGTVVGTAKVTEPRDFSGDLAALGGALYITETTGGATRLLRLAEGESEPQTVVEIAPSEQSATQLVLHDGRLIFDAYIGTGGLSEKAVYISDGTTAGTLRIPSSEENPAVAQGRFYPLNGSIVFDHYGGDLAIGLADGIVTNLGTGALDFSESALLGNVRISSGESGEGREVWISDGSAAGTRRLHDIWQETRSGIRTPDQSADWVSVDDVLFFNHALAPGSDVRAGLWRTDGSESGTAPLGLDFYPGQAAVDLERSGSGLMFLTRSSGPSSVYYTDTLFSSVHEVARADSSWLSWLAPTGGGTGVLFACEPFPGLCRADPDSSSMVGNADFLDVRAVGEIGGAAILYRQQYREFWRSDGSFPGTHLLLSGRELRGLPDRTQDMVLNGRLFFVSCISDSFCNLTSTDGTVPGTALLSQVPSVGLNAAARAGDRLVLGFGAGYDGQLWSTDGTAAGTHMLLHSPVSGFAAAGGWVHMKAECADCAHRYLVTDGTPAGTRPVALPGMLQASGNFIAAVGEDAVVFSCGDDLRGEELCVANAAGTAAGPLPEIFPGEYSAAPRPIGATRSAVYFSAEDGRHGREPWQIRLLEAPLFADGFNGPL</sequence>
<organism evidence="1 2">
    <name type="scientific">Tahibacter harae</name>
    <dbReference type="NCBI Taxonomy" id="2963937"/>
    <lineage>
        <taxon>Bacteria</taxon>
        <taxon>Pseudomonadati</taxon>
        <taxon>Pseudomonadota</taxon>
        <taxon>Gammaproteobacteria</taxon>
        <taxon>Lysobacterales</taxon>
        <taxon>Rhodanobacteraceae</taxon>
        <taxon>Tahibacter</taxon>
    </lineage>
</organism>
<reference evidence="1" key="1">
    <citation type="submission" date="2022-07" db="EMBL/GenBank/DDBJ databases">
        <title>Tahibacter sp., a new gammaproteobacterium isolated from the silt sample collected at pig farm.</title>
        <authorList>
            <person name="Chen H."/>
        </authorList>
    </citation>
    <scope>NUCLEOTIDE SEQUENCE</scope>
    <source>
        <strain evidence="1">P2K</strain>
    </source>
</reference>
<proteinExistence type="predicted"/>
<dbReference type="EMBL" id="JANFQO010000009">
    <property type="protein sequence ID" value="MCQ4165435.1"/>
    <property type="molecule type" value="Genomic_DNA"/>
</dbReference>
<comment type="caution">
    <text evidence="1">The sequence shown here is derived from an EMBL/GenBank/DDBJ whole genome shotgun (WGS) entry which is preliminary data.</text>
</comment>
<dbReference type="InterPro" id="IPR011042">
    <property type="entry name" value="6-blade_b-propeller_TolB-like"/>
</dbReference>
<keyword evidence="2" id="KW-1185">Reference proteome</keyword>
<protein>
    <recommendedName>
        <fullName evidence="3">ELWxxDGT repeat protein</fullName>
    </recommendedName>
</protein>
<dbReference type="RefSeq" id="WP_255914609.1">
    <property type="nucleotide sequence ID" value="NZ_JANFQO010000009.1"/>
</dbReference>
<name>A0ABT1QT22_9GAMM</name>
<gene>
    <name evidence="1" type="ORF">NM961_12015</name>
</gene>
<dbReference type="Gene3D" id="2.120.10.30">
    <property type="entry name" value="TolB, C-terminal domain"/>
    <property type="match status" value="1"/>
</dbReference>
<evidence type="ECO:0000313" key="1">
    <source>
        <dbReference type="EMBL" id="MCQ4165435.1"/>
    </source>
</evidence>
<evidence type="ECO:0000313" key="2">
    <source>
        <dbReference type="Proteomes" id="UP001165498"/>
    </source>
</evidence>
<dbReference type="Proteomes" id="UP001165498">
    <property type="component" value="Unassembled WGS sequence"/>
</dbReference>